<dbReference type="Proteomes" id="UP000440367">
    <property type="component" value="Unassembled WGS sequence"/>
</dbReference>
<evidence type="ECO:0000313" key="7">
    <source>
        <dbReference type="EMBL" id="KAE9235625.1"/>
    </source>
</evidence>
<dbReference type="Proteomes" id="UP000476176">
    <property type="component" value="Unassembled WGS sequence"/>
</dbReference>
<organism evidence="1 11">
    <name type="scientific">Phytophthora fragariae</name>
    <dbReference type="NCBI Taxonomy" id="53985"/>
    <lineage>
        <taxon>Eukaryota</taxon>
        <taxon>Sar</taxon>
        <taxon>Stramenopiles</taxon>
        <taxon>Oomycota</taxon>
        <taxon>Peronosporomycetes</taxon>
        <taxon>Peronosporales</taxon>
        <taxon>Peronosporaceae</taxon>
        <taxon>Phytophthora</taxon>
    </lineage>
</organism>
<name>A0A6A3F4V2_9STRA</name>
<dbReference type="EMBL" id="QXGF01000388">
    <property type="protein sequence ID" value="KAE8941024.1"/>
    <property type="molecule type" value="Genomic_DNA"/>
</dbReference>
<evidence type="ECO:0000313" key="5">
    <source>
        <dbReference type="EMBL" id="KAE9145766.1"/>
    </source>
</evidence>
<evidence type="ECO:0000313" key="20">
    <source>
        <dbReference type="Proteomes" id="UP000488956"/>
    </source>
</evidence>
<evidence type="ECO:0000313" key="18">
    <source>
        <dbReference type="Proteomes" id="UP000476176"/>
    </source>
</evidence>
<evidence type="ECO:0000313" key="6">
    <source>
        <dbReference type="EMBL" id="KAE9218328.1"/>
    </source>
</evidence>
<dbReference type="EMBL" id="QXFZ01000480">
    <property type="protein sequence ID" value="KAE9114772.1"/>
    <property type="molecule type" value="Genomic_DNA"/>
</dbReference>
<evidence type="ECO:0000313" key="19">
    <source>
        <dbReference type="Proteomes" id="UP000486351"/>
    </source>
</evidence>
<accession>A0A6A3F4V2</accession>
<comment type="caution">
    <text evidence="1">The sequence shown here is derived from an EMBL/GenBank/DDBJ whole genome shotgun (WGS) entry which is preliminary data.</text>
</comment>
<evidence type="ECO:0000313" key="1">
    <source>
        <dbReference type="EMBL" id="KAE8941024.1"/>
    </source>
</evidence>
<dbReference type="EMBL" id="QXGA01000450">
    <property type="protein sequence ID" value="KAE9145766.1"/>
    <property type="molecule type" value="Genomic_DNA"/>
</dbReference>
<dbReference type="EMBL" id="QXGE01000318">
    <property type="protein sequence ID" value="KAE9316175.1"/>
    <property type="molecule type" value="Genomic_DNA"/>
</dbReference>
<evidence type="ECO:0000313" key="3">
    <source>
        <dbReference type="EMBL" id="KAE9114772.1"/>
    </source>
</evidence>
<evidence type="ECO:0000313" key="10">
    <source>
        <dbReference type="EMBL" id="KAE9352243.1"/>
    </source>
</evidence>
<evidence type="ECO:0000313" key="9">
    <source>
        <dbReference type="EMBL" id="KAE9316175.1"/>
    </source>
</evidence>
<evidence type="ECO:0000313" key="13">
    <source>
        <dbReference type="Proteomes" id="UP000437068"/>
    </source>
</evidence>
<dbReference type="AlphaFoldDB" id="A0A6A3F4V2"/>
<dbReference type="Proteomes" id="UP000433483">
    <property type="component" value="Unassembled WGS sequence"/>
</dbReference>
<dbReference type="EMBL" id="QXFW01000322">
    <property type="protein sequence ID" value="KAE9016141.1"/>
    <property type="molecule type" value="Genomic_DNA"/>
</dbReference>
<dbReference type="Proteomes" id="UP000486351">
    <property type="component" value="Unassembled WGS sequence"/>
</dbReference>
<evidence type="ECO:0000313" key="11">
    <source>
        <dbReference type="Proteomes" id="UP000429523"/>
    </source>
</evidence>
<evidence type="ECO:0000313" key="17">
    <source>
        <dbReference type="Proteomes" id="UP000460718"/>
    </source>
</evidence>
<dbReference type="Proteomes" id="UP000488956">
    <property type="component" value="Unassembled WGS sequence"/>
</dbReference>
<keyword evidence="12" id="KW-1185">Reference proteome</keyword>
<evidence type="ECO:0000313" key="14">
    <source>
        <dbReference type="Proteomes" id="UP000440367"/>
    </source>
</evidence>
<evidence type="ECO:0000313" key="2">
    <source>
        <dbReference type="EMBL" id="KAE9016141.1"/>
    </source>
</evidence>
<proteinExistence type="predicted"/>
<sequence>MPCHKTRRFLRTELCSTTLLVAQVETMLLNISSKTSTRGLIPLHFHPTLMQL</sequence>
<dbReference type="Proteomes" id="UP000429523">
    <property type="component" value="Unassembled WGS sequence"/>
</dbReference>
<gene>
    <name evidence="9" type="ORF">PF001_g7441</name>
    <name evidence="8" type="ORF">PF002_g8969</name>
    <name evidence="7" type="ORF">PF004_g9071</name>
    <name evidence="6" type="ORF">PF005_g8311</name>
    <name evidence="5" type="ORF">PF006_g9418</name>
    <name evidence="3" type="ORF">PF007_g10255</name>
    <name evidence="10" type="ORF">PF008_g5566</name>
    <name evidence="1" type="ORF">PF009_g9174</name>
    <name evidence="4" type="ORF">PF010_g7616</name>
    <name evidence="2" type="ORF">PF011_g7289</name>
</gene>
<evidence type="ECO:0000313" key="8">
    <source>
        <dbReference type="EMBL" id="KAE9242011.1"/>
    </source>
</evidence>
<reference evidence="11 12" key="1">
    <citation type="submission" date="2018-08" db="EMBL/GenBank/DDBJ databases">
        <title>Genomic investigation of the strawberry pathogen Phytophthora fragariae indicates pathogenicity is determined by transcriptional variation in three key races.</title>
        <authorList>
            <person name="Adams T.M."/>
            <person name="Armitage A.D."/>
            <person name="Sobczyk M.K."/>
            <person name="Bates H.J."/>
            <person name="Dunwell J.M."/>
            <person name="Nellist C.F."/>
            <person name="Harrison R.J."/>
        </authorList>
    </citation>
    <scope>NUCLEOTIDE SEQUENCE [LARGE SCALE GENOMIC DNA]</scope>
    <source>
        <strain evidence="9 13">A4</strain>
        <strain evidence="8 14">BC-1</strain>
        <strain evidence="7 18">BC-23</strain>
        <strain evidence="6 12">NOV-27</strain>
        <strain evidence="5 15">NOV-5</strain>
        <strain evidence="3 16">NOV-71</strain>
        <strain evidence="10 19">NOV-77</strain>
        <strain evidence="1 11">NOV-9</strain>
        <strain evidence="4 20">ONT-3</strain>
        <strain evidence="2 17">SCRP245</strain>
    </source>
</reference>
<protein>
    <submittedName>
        <fullName evidence="1">Uncharacterized protein</fullName>
    </submittedName>
</protein>
<dbReference type="EMBL" id="QXFY01000206">
    <property type="protein sequence ID" value="KAE9352243.1"/>
    <property type="molecule type" value="Genomic_DNA"/>
</dbReference>
<dbReference type="Proteomes" id="UP000460718">
    <property type="component" value="Unassembled WGS sequence"/>
</dbReference>
<evidence type="ECO:0000313" key="4">
    <source>
        <dbReference type="EMBL" id="KAE9120103.1"/>
    </source>
</evidence>
<dbReference type="EMBL" id="QXGD01000360">
    <property type="protein sequence ID" value="KAE9242011.1"/>
    <property type="molecule type" value="Genomic_DNA"/>
</dbReference>
<dbReference type="Proteomes" id="UP000437068">
    <property type="component" value="Unassembled WGS sequence"/>
</dbReference>
<evidence type="ECO:0000313" key="16">
    <source>
        <dbReference type="Proteomes" id="UP000441208"/>
    </source>
</evidence>
<dbReference type="EMBL" id="QXFX01000328">
    <property type="protein sequence ID" value="KAE9120103.1"/>
    <property type="molecule type" value="Genomic_DNA"/>
</dbReference>
<dbReference type="OrthoDB" id="10274022at2759"/>
<dbReference type="Proteomes" id="UP000440732">
    <property type="component" value="Unassembled WGS sequence"/>
</dbReference>
<dbReference type="EMBL" id="QXGC01000436">
    <property type="protein sequence ID" value="KAE9235625.1"/>
    <property type="molecule type" value="Genomic_DNA"/>
</dbReference>
<dbReference type="EMBL" id="QXGB01000350">
    <property type="protein sequence ID" value="KAE9218328.1"/>
    <property type="molecule type" value="Genomic_DNA"/>
</dbReference>
<evidence type="ECO:0000313" key="15">
    <source>
        <dbReference type="Proteomes" id="UP000440732"/>
    </source>
</evidence>
<evidence type="ECO:0000313" key="12">
    <source>
        <dbReference type="Proteomes" id="UP000433483"/>
    </source>
</evidence>
<dbReference type="Proteomes" id="UP000441208">
    <property type="component" value="Unassembled WGS sequence"/>
</dbReference>